<feature type="compositionally biased region" description="Basic residues" evidence="4">
    <location>
        <begin position="1197"/>
        <end position="1206"/>
    </location>
</feature>
<reference evidence="6" key="1">
    <citation type="submission" date="2021-01" db="EMBL/GenBank/DDBJ databases">
        <authorList>
            <person name="Corre E."/>
            <person name="Pelletier E."/>
            <person name="Niang G."/>
            <person name="Scheremetjew M."/>
            <person name="Finn R."/>
            <person name="Kale V."/>
            <person name="Holt S."/>
            <person name="Cochrane G."/>
            <person name="Meng A."/>
            <person name="Brown T."/>
            <person name="Cohen L."/>
        </authorList>
    </citation>
    <scope>NUCLEOTIDE SEQUENCE</scope>
    <source>
        <strain evidence="6">Isolate 1302-5</strain>
    </source>
</reference>
<evidence type="ECO:0000256" key="4">
    <source>
        <dbReference type="SAM" id="MobiDB-lite"/>
    </source>
</evidence>
<feature type="region of interest" description="Disordered" evidence="4">
    <location>
        <begin position="1239"/>
        <end position="1299"/>
    </location>
</feature>
<evidence type="ECO:0000256" key="1">
    <source>
        <dbReference type="ARBA" id="ARBA00022737"/>
    </source>
</evidence>
<feature type="domain" description="K Homology" evidence="5">
    <location>
        <begin position="1058"/>
        <end position="1124"/>
    </location>
</feature>
<keyword evidence="1" id="KW-0677">Repeat</keyword>
<gene>
    <name evidence="6" type="ORF">OAUR00152_LOCUS25677</name>
</gene>
<name>A0A7S4JC11_9STRA</name>
<dbReference type="PROSITE" id="PS50084">
    <property type="entry name" value="KH_TYPE_1"/>
    <property type="match status" value="7"/>
</dbReference>
<evidence type="ECO:0000256" key="3">
    <source>
        <dbReference type="SAM" id="Coils"/>
    </source>
</evidence>
<organism evidence="6">
    <name type="scientific">Odontella aurita</name>
    <dbReference type="NCBI Taxonomy" id="265563"/>
    <lineage>
        <taxon>Eukaryota</taxon>
        <taxon>Sar</taxon>
        <taxon>Stramenopiles</taxon>
        <taxon>Ochrophyta</taxon>
        <taxon>Bacillariophyta</taxon>
        <taxon>Mediophyceae</taxon>
        <taxon>Biddulphiophycidae</taxon>
        <taxon>Eupodiscales</taxon>
        <taxon>Odontellaceae</taxon>
        <taxon>Odontella</taxon>
    </lineage>
</organism>
<feature type="domain" description="K Homology" evidence="5">
    <location>
        <begin position="442"/>
        <end position="509"/>
    </location>
</feature>
<feature type="compositionally biased region" description="Polar residues" evidence="4">
    <location>
        <begin position="1289"/>
        <end position="1299"/>
    </location>
</feature>
<evidence type="ECO:0000259" key="5">
    <source>
        <dbReference type="SMART" id="SM00322"/>
    </source>
</evidence>
<feature type="compositionally biased region" description="Basic and acidic residues" evidence="4">
    <location>
        <begin position="1159"/>
        <end position="1181"/>
    </location>
</feature>
<dbReference type="SMART" id="SM00322">
    <property type="entry name" value="KH"/>
    <property type="match status" value="11"/>
</dbReference>
<feature type="region of interest" description="Disordered" evidence="4">
    <location>
        <begin position="1193"/>
        <end position="1218"/>
    </location>
</feature>
<evidence type="ECO:0000313" key="6">
    <source>
        <dbReference type="EMBL" id="CAE2258888.1"/>
    </source>
</evidence>
<feature type="coiled-coil region" evidence="3">
    <location>
        <begin position="1119"/>
        <end position="1150"/>
    </location>
</feature>
<feature type="domain" description="K Homology" evidence="5">
    <location>
        <begin position="647"/>
        <end position="713"/>
    </location>
</feature>
<proteinExistence type="predicted"/>
<feature type="region of interest" description="Disordered" evidence="4">
    <location>
        <begin position="1151"/>
        <end position="1181"/>
    </location>
</feature>
<feature type="domain" description="K Homology" evidence="5">
    <location>
        <begin position="987"/>
        <end position="1053"/>
    </location>
</feature>
<accession>A0A7S4JC11</accession>
<dbReference type="InterPro" id="IPR004087">
    <property type="entry name" value="KH_dom"/>
</dbReference>
<feature type="domain" description="K Homology" evidence="5">
    <location>
        <begin position="715"/>
        <end position="776"/>
    </location>
</feature>
<dbReference type="InterPro" id="IPR036612">
    <property type="entry name" value="KH_dom_type_1_sf"/>
</dbReference>
<feature type="domain" description="K Homology" evidence="5">
    <location>
        <begin position="510"/>
        <end position="576"/>
    </location>
</feature>
<keyword evidence="3" id="KW-0175">Coiled coil</keyword>
<dbReference type="Gene3D" id="3.30.1370.10">
    <property type="entry name" value="K Homology domain, type 1"/>
    <property type="match status" value="7"/>
</dbReference>
<sequence length="1299" mass="141525">MSSMSGNNAGSAGAFDLSVKLRQRRAEMNSQRERTQANINGQTELLQRMFTHKPRRPRDTLAQMDAKLIDLEYQRTRTSLSLSEEKLILRQKDSIKRSKIQLDEYSNHERGIQEKKNEISALRDSLRTIIASIAELESAVSKVELARRLGCTVAELQTRVIDCPEEKLGSVIGKNGATIKQIEQRTGVLVDVDKIGLKIHLQGSESALKAAAQEVEKITLAVSDDVIISDATMSFLLTKRLGAFAKLQQDHSNVYFDLTKDTHTMTLRGMPNDVVGARNDLECLSVVSRAKEVSQKEAGLIVGKGGITINKLSETHSVVLNVTNNKNGEKATVEIVGTEANVDTAYADVEDIIFQNEELEETVVVRNMQRNKLLSNSASVIKQIQAEVNSEISGGGGCLLVFEKRSQSRDGANEPSKLLIKTSRANMLKAKGIVQKHIDAYEADIVRVDVRPDIVPAVLGKGGATINSLRKEGAGAEIDIDKTTGVCFIQSEDTETRALVKAAIEKIITENQIKKVEVKKSMIGLLLGGESGKEMREKISEIGANLSVDSSDRYMVLRGTVDQVNESATILQEFIDCNYTEERVILPDDQGVLFHGGSESLLKKVEIDHDVRASVRKTTNLLVVRGRKESVDAALVEVRRFLEGDDTFAVCKLKVQDGLIGVVIGKGGANISKLEEENEGVLIQASGDTSILSIRGPVVTVEKCRSQVISQLATARVTENVAIMLDQYESLSASDYLRKLSNSTGTQVNLSENMVKIRGTSANVKDANALLLEHLTGTYKQSVELEQSQLTRVGAAAKDPSHFERIQNATQTEVSLDYDMSSILISGKRGNVKKAKTFVMGFLDFLLPSEFDKVKVAKPLMKAMSDPAELAKIAADSGASVCLDRDLSSVLVRSSRPEMVEKAAGMVRARLMECEKLNFVQRVDHSDLWLFPIIIGKGGGTVQQIQQESGCSIDISKEELTIAISGSSENDVNKGKDALFSLIDKARKECVFVDLPESAMPAFIGKSGSHIKQLSAEHDVAIERLRKEPTRIQIKGDELSAKSAQEAVLAWVSEWEDKNIGVTIDVEDAVIPSILGKGGSTISSITGDHGVKIDINRKALTLTIRGGSHTERDEALNKIRCIISEHAAKKAELEEAQRKATAEIAATKVARAAAATRPAPKEEQKSQREIKDDDKPDRTREFAAIPVGLTVVENTKRRSKKPKSKKVASSAVMLPADSRGTNAGQSLFNMLVSDNDNQAPGLASAKTPPPALVDEQWDSSTVSSGATSSETEHEEDEAEVAGVPEYSHFKSTSGFNVRV</sequence>
<protein>
    <recommendedName>
        <fullName evidence="5">K Homology domain-containing protein</fullName>
    </recommendedName>
</protein>
<evidence type="ECO:0000256" key="2">
    <source>
        <dbReference type="PROSITE-ProRule" id="PRU00117"/>
    </source>
</evidence>
<dbReference type="SUPFAM" id="SSF54791">
    <property type="entry name" value="Eukaryotic type KH-domain (KH-domain type I)"/>
    <property type="match status" value="7"/>
</dbReference>
<feature type="domain" description="K Homology" evidence="5">
    <location>
        <begin position="357"/>
        <end position="439"/>
    </location>
</feature>
<feature type="domain" description="K Homology" evidence="5">
    <location>
        <begin position="285"/>
        <end position="354"/>
    </location>
</feature>
<dbReference type="InterPro" id="IPR004088">
    <property type="entry name" value="KH_dom_type_1"/>
</dbReference>
<feature type="domain" description="K Homology" evidence="5">
    <location>
        <begin position="155"/>
        <end position="220"/>
    </location>
</feature>
<feature type="compositionally biased region" description="Low complexity" evidence="4">
    <location>
        <begin position="1259"/>
        <end position="1269"/>
    </location>
</feature>
<feature type="domain" description="K Homology" evidence="5">
    <location>
        <begin position="578"/>
        <end position="643"/>
    </location>
</feature>
<dbReference type="Pfam" id="PF00013">
    <property type="entry name" value="KH_1"/>
    <property type="match status" value="7"/>
</dbReference>
<keyword evidence="2" id="KW-0694">RNA-binding</keyword>
<dbReference type="PANTHER" id="PTHR10288">
    <property type="entry name" value="KH DOMAIN CONTAINING RNA BINDING PROTEIN"/>
    <property type="match status" value="1"/>
</dbReference>
<dbReference type="GO" id="GO:0003723">
    <property type="term" value="F:RNA binding"/>
    <property type="evidence" value="ECO:0007669"/>
    <property type="project" value="UniProtKB-UniRule"/>
</dbReference>
<feature type="domain" description="K Homology" evidence="5">
    <location>
        <begin position="915"/>
        <end position="984"/>
    </location>
</feature>
<dbReference type="EMBL" id="HBKQ01037209">
    <property type="protein sequence ID" value="CAE2258888.1"/>
    <property type="molecule type" value="Transcribed_RNA"/>
</dbReference>
<dbReference type="CDD" id="cd00105">
    <property type="entry name" value="KH-I"/>
    <property type="match status" value="2"/>
</dbReference>